<sequence length="136" mass="15996">MAFSGQKSVANINKNCKLKLTDNEIEHEINYNDESPIEKPEKVDQVVENPVERIFDDVDNESEIHLEMIEETERLLVGQEKEDDNRAKSIRKKVNKNQEKNAELVERKHNKKRNKRTLEFEIDDKVTVLIPRIDRG</sequence>
<keyword evidence="3" id="KW-1185">Reference proteome</keyword>
<gene>
    <name evidence="2" type="ORF">OXX778_LOCUS18791</name>
</gene>
<accession>A0A814KEZ9</accession>
<feature type="compositionally biased region" description="Basic and acidic residues" evidence="1">
    <location>
        <begin position="77"/>
        <end position="87"/>
    </location>
</feature>
<evidence type="ECO:0000313" key="3">
    <source>
        <dbReference type="Proteomes" id="UP000663879"/>
    </source>
</evidence>
<feature type="region of interest" description="Disordered" evidence="1">
    <location>
        <begin position="77"/>
        <end position="102"/>
    </location>
</feature>
<dbReference type="Proteomes" id="UP000663879">
    <property type="component" value="Unassembled WGS sequence"/>
</dbReference>
<evidence type="ECO:0000256" key="1">
    <source>
        <dbReference type="SAM" id="MobiDB-lite"/>
    </source>
</evidence>
<dbReference type="EMBL" id="CAJNOC010005360">
    <property type="protein sequence ID" value="CAF1050241.1"/>
    <property type="molecule type" value="Genomic_DNA"/>
</dbReference>
<dbReference type="AlphaFoldDB" id="A0A814KEZ9"/>
<comment type="caution">
    <text evidence="2">The sequence shown here is derived from an EMBL/GenBank/DDBJ whole genome shotgun (WGS) entry which is preliminary data.</text>
</comment>
<organism evidence="2 3">
    <name type="scientific">Brachionus calyciflorus</name>
    <dbReference type="NCBI Taxonomy" id="104777"/>
    <lineage>
        <taxon>Eukaryota</taxon>
        <taxon>Metazoa</taxon>
        <taxon>Spiralia</taxon>
        <taxon>Gnathifera</taxon>
        <taxon>Rotifera</taxon>
        <taxon>Eurotatoria</taxon>
        <taxon>Monogononta</taxon>
        <taxon>Pseudotrocha</taxon>
        <taxon>Ploima</taxon>
        <taxon>Brachionidae</taxon>
        <taxon>Brachionus</taxon>
    </lineage>
</organism>
<evidence type="ECO:0000313" key="2">
    <source>
        <dbReference type="EMBL" id="CAF1050241.1"/>
    </source>
</evidence>
<name>A0A814KEZ9_9BILA</name>
<proteinExistence type="predicted"/>
<protein>
    <submittedName>
        <fullName evidence="2">Uncharacterized protein</fullName>
    </submittedName>
</protein>
<reference evidence="2" key="1">
    <citation type="submission" date="2021-02" db="EMBL/GenBank/DDBJ databases">
        <authorList>
            <person name="Nowell W R."/>
        </authorList>
    </citation>
    <scope>NUCLEOTIDE SEQUENCE</scope>
    <source>
        <strain evidence="2">Ploen Becks lab</strain>
    </source>
</reference>